<accession>A0A3A4NLI5</accession>
<evidence type="ECO:0000313" key="1">
    <source>
        <dbReference type="EMBL" id="RJP16041.1"/>
    </source>
</evidence>
<name>A0A3A4NLI5_ABYX5</name>
<comment type="caution">
    <text evidence="1">The sequence shown here is derived from an EMBL/GenBank/DDBJ whole genome shotgun (WGS) entry which is preliminary data.</text>
</comment>
<gene>
    <name evidence="1" type="ORF">C4520_18660</name>
</gene>
<dbReference type="EMBL" id="QZKU01000128">
    <property type="protein sequence ID" value="RJP16041.1"/>
    <property type="molecule type" value="Genomic_DNA"/>
</dbReference>
<dbReference type="InterPro" id="IPR014519">
    <property type="entry name" value="UCP024492"/>
</dbReference>
<dbReference type="PIRSF" id="PIRSF024492">
    <property type="entry name" value="UCP024492"/>
    <property type="match status" value="1"/>
</dbReference>
<sequence>MKIFTIGHSNRSAEDFLSLLKKYGIEAVADVRRFPSSRTNPHFNQEHLREFLDRNEIGYEWFEDIGGRRKKLKKTSVNMLLRSAGFRNYADYMLTDQFRAGVDALLQMARQHATVLMCAELLYWKCHRMLISDYLVAHDVEVIHIIDHEQARRHELLKGAVVTAEKMVVYPAPTPECSGPTLK</sequence>
<dbReference type="PANTHER" id="PTHR39337:SF1">
    <property type="entry name" value="BLR5642 PROTEIN"/>
    <property type="match status" value="1"/>
</dbReference>
<protein>
    <submittedName>
        <fullName evidence="1">DUF488 domain-containing protein</fullName>
    </submittedName>
</protein>
<dbReference type="InterPro" id="IPR007438">
    <property type="entry name" value="DUF488"/>
</dbReference>
<evidence type="ECO:0000313" key="2">
    <source>
        <dbReference type="Proteomes" id="UP000265882"/>
    </source>
</evidence>
<organism evidence="1 2">
    <name type="scientific">Abyssobacteria bacterium (strain SURF_5)</name>
    <dbReference type="NCBI Taxonomy" id="2093360"/>
    <lineage>
        <taxon>Bacteria</taxon>
        <taxon>Pseudomonadati</taxon>
        <taxon>Candidatus Hydrogenedentota</taxon>
        <taxon>Candidatus Abyssobacteria</taxon>
    </lineage>
</organism>
<proteinExistence type="predicted"/>
<dbReference type="PANTHER" id="PTHR39337">
    <property type="entry name" value="BLR5642 PROTEIN"/>
    <property type="match status" value="1"/>
</dbReference>
<dbReference type="Proteomes" id="UP000265882">
    <property type="component" value="Unassembled WGS sequence"/>
</dbReference>
<dbReference type="AlphaFoldDB" id="A0A3A4NLI5"/>
<reference evidence="1 2" key="1">
    <citation type="journal article" date="2017" name="ISME J.">
        <title>Energy and carbon metabolisms in a deep terrestrial subsurface fluid microbial community.</title>
        <authorList>
            <person name="Momper L."/>
            <person name="Jungbluth S.P."/>
            <person name="Lee M.D."/>
            <person name="Amend J.P."/>
        </authorList>
    </citation>
    <scope>NUCLEOTIDE SEQUENCE [LARGE SCALE GENOMIC DNA]</scope>
    <source>
        <strain evidence="1">SURF_5</strain>
    </source>
</reference>
<dbReference type="Pfam" id="PF04343">
    <property type="entry name" value="DUF488"/>
    <property type="match status" value="1"/>
</dbReference>